<sequence length="109" mass="11464">MGCGVVYEQSVEHGAAGGGVDGSCWDRYDLAVVHAELIDQVAYAVVVGGDDADHRATSWSSTSLDCLVVVALVQLQMPPSGPSGPAGQVSTWLLLVLTVWSSSSSWWWA</sequence>
<gene>
    <name evidence="1" type="ORF">ABFW12_02335</name>
</gene>
<comment type="caution">
    <text evidence="1">The sequence shown here is derived from an EMBL/GenBank/DDBJ whole genome shotgun (WGS) entry which is preliminary data.</text>
</comment>
<proteinExistence type="predicted"/>
<name>A0ABV3V8J3_9MYCO</name>
<dbReference type="Proteomes" id="UP001558474">
    <property type="component" value="Unassembled WGS sequence"/>
</dbReference>
<protein>
    <submittedName>
        <fullName evidence="1">Uncharacterized protein</fullName>
    </submittedName>
</protein>
<dbReference type="RefSeq" id="WP_368572354.1">
    <property type="nucleotide sequence ID" value="NZ_JBDLOU010000003.1"/>
</dbReference>
<reference evidence="1 2" key="1">
    <citation type="submission" date="2024-04" db="EMBL/GenBank/DDBJ databases">
        <title>Genomic Markers of Mycobacteria.</title>
        <authorList>
            <person name="Soliman M.S."/>
            <person name="Elkholy A."/>
            <person name="Soliman N.S."/>
            <person name="Abbas A."/>
            <person name="Khayrat S."/>
            <person name="Shawky S."/>
        </authorList>
    </citation>
    <scope>NUCLEOTIDE SEQUENCE [LARGE SCALE GENOMIC DNA]</scope>
    <source>
        <strain evidence="1 2">Egy-CU-AM5</strain>
    </source>
</reference>
<evidence type="ECO:0000313" key="1">
    <source>
        <dbReference type="EMBL" id="MEX3737065.1"/>
    </source>
</evidence>
<keyword evidence="2" id="KW-1185">Reference proteome</keyword>
<accession>A0ABV3V8J3</accession>
<organism evidence="1 2">
    <name type="scientific">Mycolicibacterium porcinum</name>
    <dbReference type="NCBI Taxonomy" id="39693"/>
    <lineage>
        <taxon>Bacteria</taxon>
        <taxon>Bacillati</taxon>
        <taxon>Actinomycetota</taxon>
        <taxon>Actinomycetes</taxon>
        <taxon>Mycobacteriales</taxon>
        <taxon>Mycobacteriaceae</taxon>
        <taxon>Mycolicibacterium</taxon>
    </lineage>
</organism>
<evidence type="ECO:0000313" key="2">
    <source>
        <dbReference type="Proteomes" id="UP001558474"/>
    </source>
</evidence>
<dbReference type="EMBL" id="JBDLOU010000003">
    <property type="protein sequence ID" value="MEX3737065.1"/>
    <property type="molecule type" value="Genomic_DNA"/>
</dbReference>